<evidence type="ECO:0000256" key="4">
    <source>
        <dbReference type="ARBA" id="ARBA00022475"/>
    </source>
</evidence>
<protein>
    <submittedName>
        <fullName evidence="8">Predicted PurR-regulated permease PerM</fullName>
    </submittedName>
</protein>
<comment type="subcellular location">
    <subcellularLocation>
        <location evidence="1">Cell membrane</location>
        <topology evidence="1">Multi-pass membrane protein</topology>
    </subcellularLocation>
</comment>
<dbReference type="STRING" id="94869.SAMN04488529_10648"/>
<dbReference type="Proteomes" id="UP000198597">
    <property type="component" value="Unassembled WGS sequence"/>
</dbReference>
<dbReference type="EMBL" id="FNJM01000006">
    <property type="protein sequence ID" value="SDP48548.1"/>
    <property type="molecule type" value="Genomic_DNA"/>
</dbReference>
<keyword evidence="5" id="KW-0812">Transmembrane</keyword>
<sequence>MDKKKVIQYLLIANLAVILIMLIGKFEIVLSFIDVIFSIVVVPIVFGVFLFYILKPLNTLFRKKKMKKGKAAMLTMIIFFFIMTGVVKYFGDYFIQQFIILKDLFLRIAKERGIVEQINKMFNSDFNNVDYYGRFVGHLEKYIGLIIVSGRQIFNKGMQMFSDILLVILILFYLLKDGDKVEDLILKYTPNKYKNTMDKTLGQSNNVLSSYILGQATVAVSLAIMVYIGYRVIGMTSPIFLASITFILAFIPFIGFLISMIIPFALAISMGMPMVIKLSVLFLVAQTLKGRLVVPLIMGRAMKIHPITDIFLVVGAATLIGPIGAFVVVPIYALIKVFYRNFKPYILKAIPKKTS</sequence>
<organism evidence="8 9">
    <name type="scientific">Clostridium gasigenes</name>
    <dbReference type="NCBI Taxonomy" id="94869"/>
    <lineage>
        <taxon>Bacteria</taxon>
        <taxon>Bacillati</taxon>
        <taxon>Bacillota</taxon>
        <taxon>Clostridia</taxon>
        <taxon>Eubacteriales</taxon>
        <taxon>Clostridiaceae</taxon>
        <taxon>Clostridium</taxon>
    </lineage>
</organism>
<keyword evidence="7" id="KW-0472">Membrane</keyword>
<dbReference type="InterPro" id="IPR002549">
    <property type="entry name" value="AI-2E-like"/>
</dbReference>
<dbReference type="GO" id="GO:0005886">
    <property type="term" value="C:plasma membrane"/>
    <property type="evidence" value="ECO:0007669"/>
    <property type="project" value="UniProtKB-SubCell"/>
</dbReference>
<dbReference type="RefSeq" id="WP_089969674.1">
    <property type="nucleotide sequence ID" value="NZ_FNJM01000006.1"/>
</dbReference>
<dbReference type="Pfam" id="PF01594">
    <property type="entry name" value="AI-2E_transport"/>
    <property type="match status" value="1"/>
</dbReference>
<evidence type="ECO:0000313" key="8">
    <source>
        <dbReference type="EMBL" id="SDP48548.1"/>
    </source>
</evidence>
<dbReference type="OrthoDB" id="9793390at2"/>
<evidence type="ECO:0000256" key="1">
    <source>
        <dbReference type="ARBA" id="ARBA00004651"/>
    </source>
</evidence>
<proteinExistence type="inferred from homology"/>
<keyword evidence="3" id="KW-0813">Transport</keyword>
<evidence type="ECO:0000313" key="9">
    <source>
        <dbReference type="Proteomes" id="UP000198597"/>
    </source>
</evidence>
<reference evidence="8 9" key="1">
    <citation type="submission" date="2016-10" db="EMBL/GenBank/DDBJ databases">
        <authorList>
            <person name="de Groot N.N."/>
        </authorList>
    </citation>
    <scope>NUCLEOTIDE SEQUENCE [LARGE SCALE GENOMIC DNA]</scope>
    <source>
        <strain evidence="8 9">DSM 12272</strain>
    </source>
</reference>
<evidence type="ECO:0000256" key="3">
    <source>
        <dbReference type="ARBA" id="ARBA00022448"/>
    </source>
</evidence>
<evidence type="ECO:0000256" key="2">
    <source>
        <dbReference type="ARBA" id="ARBA00009773"/>
    </source>
</evidence>
<evidence type="ECO:0000256" key="6">
    <source>
        <dbReference type="ARBA" id="ARBA00022989"/>
    </source>
</evidence>
<keyword evidence="9" id="KW-1185">Reference proteome</keyword>
<dbReference type="PANTHER" id="PTHR21716:SF53">
    <property type="entry name" value="PERMEASE PERM-RELATED"/>
    <property type="match status" value="1"/>
</dbReference>
<keyword evidence="6" id="KW-1133">Transmembrane helix</keyword>
<evidence type="ECO:0000256" key="5">
    <source>
        <dbReference type="ARBA" id="ARBA00022692"/>
    </source>
</evidence>
<comment type="similarity">
    <text evidence="2">Belongs to the autoinducer-2 exporter (AI-2E) (TC 2.A.86) family.</text>
</comment>
<gene>
    <name evidence="8" type="ORF">SAMN04488529_10648</name>
</gene>
<keyword evidence="4" id="KW-1003">Cell membrane</keyword>
<accession>A0A1H0T4Q3</accession>
<dbReference type="PANTHER" id="PTHR21716">
    <property type="entry name" value="TRANSMEMBRANE PROTEIN"/>
    <property type="match status" value="1"/>
</dbReference>
<name>A0A1H0T4Q3_9CLOT</name>
<evidence type="ECO:0000256" key="7">
    <source>
        <dbReference type="ARBA" id="ARBA00023136"/>
    </source>
</evidence>
<dbReference type="AlphaFoldDB" id="A0A1H0T4Q3"/>